<dbReference type="Gene3D" id="4.10.240.10">
    <property type="entry name" value="Zn(2)-C6 fungal-type DNA-binding domain"/>
    <property type="match status" value="1"/>
</dbReference>
<reference evidence="6" key="1">
    <citation type="journal article" date="2021" name="Nat. Commun.">
        <title>Genetic determinants of endophytism in the Arabidopsis root mycobiome.</title>
        <authorList>
            <person name="Mesny F."/>
            <person name="Miyauchi S."/>
            <person name="Thiergart T."/>
            <person name="Pickel B."/>
            <person name="Atanasova L."/>
            <person name="Karlsson M."/>
            <person name="Huettel B."/>
            <person name="Barry K.W."/>
            <person name="Haridas S."/>
            <person name="Chen C."/>
            <person name="Bauer D."/>
            <person name="Andreopoulos W."/>
            <person name="Pangilinan J."/>
            <person name="LaButti K."/>
            <person name="Riley R."/>
            <person name="Lipzen A."/>
            <person name="Clum A."/>
            <person name="Drula E."/>
            <person name="Henrissat B."/>
            <person name="Kohler A."/>
            <person name="Grigoriev I.V."/>
            <person name="Martin F.M."/>
            <person name="Hacquard S."/>
        </authorList>
    </citation>
    <scope>NUCLEOTIDE SEQUENCE</scope>
    <source>
        <strain evidence="6">MPI-CAGE-CH-0243</strain>
    </source>
</reference>
<dbReference type="GO" id="GO:0000981">
    <property type="term" value="F:DNA-binding transcription factor activity, RNA polymerase II-specific"/>
    <property type="evidence" value="ECO:0007669"/>
    <property type="project" value="InterPro"/>
</dbReference>
<dbReference type="GO" id="GO:0005634">
    <property type="term" value="C:nucleus"/>
    <property type="evidence" value="ECO:0007669"/>
    <property type="project" value="UniProtKB-SubCell"/>
</dbReference>
<dbReference type="InterPro" id="IPR007219">
    <property type="entry name" value="XnlR_reg_dom"/>
</dbReference>
<protein>
    <submittedName>
        <fullName evidence="6">Fungal-specific transcription factor domain protein</fullName>
    </submittedName>
</protein>
<dbReference type="InterPro" id="IPR001138">
    <property type="entry name" value="Zn2Cys6_DnaBD"/>
</dbReference>
<dbReference type="Pfam" id="PF00172">
    <property type="entry name" value="Zn_clus"/>
    <property type="match status" value="1"/>
</dbReference>
<keyword evidence="3" id="KW-0539">Nucleus</keyword>
<sequence>MSDAGGGYTPQPSLPTAATIDYSRERKRRDKPQLSCNACRRRKVRCDRQRPCNNCSSRGLGSSCTYYTSNEPPSHHLTETTHVQDRINQLESLVLNLMQQTNASSPASFTDMPPATPETGASVQGLCLPGPNHERPMAIAAEIQRAIPPSPSDHGSIKILKTGISYVSSAHWAAVLDSIAELRDHVEQDEGHTGTNEYPIQMQAQVLRPQLLYGCSLQVTVASIIQSMPPRSVVDKLVSRYFNDLDMATGIVHRGKFLREYEHFWQDPENTPVMWVGLLLTMMCLSTQFKLSFLTPENNFFNDQYTVSSSVYHSQMTVDLFRERIVQCLHLGHYTKGGTHVVETLILYFMVEVFDLKEVEIGIWVLVGNIIQIATHMGYHRDAAHFPNLSPFTAEMRRRVWAMIMQLDFSISTQIGLPRMIKESQTDTAEPRNLADTDFDENSTDLPASRPEVEVTPTLYTLAKLRILAVGTKIADVTTEPRTYPYSTILDLDKQIQDAQMNLPPSMKWEGLAACLTIPPLEIMQRIWIKICVQRLKIVLHKRFLALSWPQQQYAYSKSACITAAMEILEFQHLVDDETQEDGRLYQIRWRVSTAFTHEFLLATSVLCFYLQVLDAVLEKEGEVAMGIGSQDILKIKQLLRTSQSIWLRLSDGSTEAKKAATALHYVLRDSSIVSFEPMDAMPDLLSSSTVPYFQGFLEDFTPNYTTSEGPSWSLLL</sequence>
<dbReference type="InterPro" id="IPR036864">
    <property type="entry name" value="Zn2-C6_fun-type_DNA-bd_sf"/>
</dbReference>
<dbReference type="GO" id="GO:0003677">
    <property type="term" value="F:DNA binding"/>
    <property type="evidence" value="ECO:0007669"/>
    <property type="project" value="InterPro"/>
</dbReference>
<evidence type="ECO:0000256" key="2">
    <source>
        <dbReference type="ARBA" id="ARBA00022723"/>
    </source>
</evidence>
<dbReference type="PANTHER" id="PTHR31001">
    <property type="entry name" value="UNCHARACTERIZED TRANSCRIPTIONAL REGULATORY PROTEIN"/>
    <property type="match status" value="1"/>
</dbReference>
<evidence type="ECO:0000256" key="4">
    <source>
        <dbReference type="SAM" id="MobiDB-lite"/>
    </source>
</evidence>
<comment type="caution">
    <text evidence="6">The sequence shown here is derived from an EMBL/GenBank/DDBJ whole genome shotgun (WGS) entry which is preliminary data.</text>
</comment>
<dbReference type="Pfam" id="PF04082">
    <property type="entry name" value="Fungal_trans"/>
    <property type="match status" value="1"/>
</dbReference>
<dbReference type="PANTHER" id="PTHR31001:SF74">
    <property type="entry name" value="ZN(II)2CYS6 TRANSCRIPTION FACTOR (EUROFUNG)"/>
    <property type="match status" value="1"/>
</dbReference>
<dbReference type="SMART" id="SM00906">
    <property type="entry name" value="Fungal_trans"/>
    <property type="match status" value="1"/>
</dbReference>
<evidence type="ECO:0000256" key="3">
    <source>
        <dbReference type="ARBA" id="ARBA00023242"/>
    </source>
</evidence>
<evidence type="ECO:0000259" key="5">
    <source>
        <dbReference type="PROSITE" id="PS50048"/>
    </source>
</evidence>
<organism evidence="6 7">
    <name type="scientific">Dendryphion nanum</name>
    <dbReference type="NCBI Taxonomy" id="256645"/>
    <lineage>
        <taxon>Eukaryota</taxon>
        <taxon>Fungi</taxon>
        <taxon>Dikarya</taxon>
        <taxon>Ascomycota</taxon>
        <taxon>Pezizomycotina</taxon>
        <taxon>Dothideomycetes</taxon>
        <taxon>Pleosporomycetidae</taxon>
        <taxon>Pleosporales</taxon>
        <taxon>Torulaceae</taxon>
        <taxon>Dendryphion</taxon>
    </lineage>
</organism>
<feature type="region of interest" description="Disordered" evidence="4">
    <location>
        <begin position="426"/>
        <end position="448"/>
    </location>
</feature>
<name>A0A9P9IDF5_9PLEO</name>
<dbReference type="OrthoDB" id="4934715at2759"/>
<dbReference type="CDD" id="cd00067">
    <property type="entry name" value="GAL4"/>
    <property type="match status" value="1"/>
</dbReference>
<dbReference type="SMART" id="SM00066">
    <property type="entry name" value="GAL4"/>
    <property type="match status" value="1"/>
</dbReference>
<dbReference type="PROSITE" id="PS50048">
    <property type="entry name" value="ZN2_CY6_FUNGAL_2"/>
    <property type="match status" value="1"/>
</dbReference>
<dbReference type="PROSITE" id="PS00463">
    <property type="entry name" value="ZN2_CY6_FUNGAL_1"/>
    <property type="match status" value="1"/>
</dbReference>
<evidence type="ECO:0000313" key="7">
    <source>
        <dbReference type="Proteomes" id="UP000700596"/>
    </source>
</evidence>
<dbReference type="CDD" id="cd12148">
    <property type="entry name" value="fungal_TF_MHR"/>
    <property type="match status" value="1"/>
</dbReference>
<feature type="domain" description="Zn(2)-C6 fungal-type" evidence="5">
    <location>
        <begin position="35"/>
        <end position="66"/>
    </location>
</feature>
<keyword evidence="2" id="KW-0479">Metal-binding</keyword>
<accession>A0A9P9IDF5</accession>
<dbReference type="Proteomes" id="UP000700596">
    <property type="component" value="Unassembled WGS sequence"/>
</dbReference>
<evidence type="ECO:0000256" key="1">
    <source>
        <dbReference type="ARBA" id="ARBA00004123"/>
    </source>
</evidence>
<dbReference type="InterPro" id="IPR050613">
    <property type="entry name" value="Sec_Metabolite_Reg"/>
</dbReference>
<dbReference type="EMBL" id="JAGMWT010000015">
    <property type="protein sequence ID" value="KAH7115832.1"/>
    <property type="molecule type" value="Genomic_DNA"/>
</dbReference>
<dbReference type="GO" id="GO:0006351">
    <property type="term" value="P:DNA-templated transcription"/>
    <property type="evidence" value="ECO:0007669"/>
    <property type="project" value="InterPro"/>
</dbReference>
<dbReference type="GO" id="GO:0008270">
    <property type="term" value="F:zinc ion binding"/>
    <property type="evidence" value="ECO:0007669"/>
    <property type="project" value="InterPro"/>
</dbReference>
<gene>
    <name evidence="6" type="ORF">B0J11DRAFT_111673</name>
</gene>
<evidence type="ECO:0000313" key="6">
    <source>
        <dbReference type="EMBL" id="KAH7115832.1"/>
    </source>
</evidence>
<dbReference type="AlphaFoldDB" id="A0A9P9IDF5"/>
<proteinExistence type="predicted"/>
<dbReference type="SUPFAM" id="SSF57701">
    <property type="entry name" value="Zn2/Cys6 DNA-binding domain"/>
    <property type="match status" value="1"/>
</dbReference>
<feature type="compositionally biased region" description="Basic and acidic residues" evidence="4">
    <location>
        <begin position="426"/>
        <end position="435"/>
    </location>
</feature>
<keyword evidence="7" id="KW-1185">Reference proteome</keyword>
<comment type="subcellular location">
    <subcellularLocation>
        <location evidence="1">Nucleus</location>
    </subcellularLocation>
</comment>